<name>A0A0N9VV47_9GAMM</name>
<dbReference type="InterPro" id="IPR012902">
    <property type="entry name" value="N_methyl_site"/>
</dbReference>
<accession>A0A0N9VV47</accession>
<reference evidence="2 3" key="1">
    <citation type="journal article" date="2015" name="Int. J. Syst. Evol. Microbiol.">
        <title>Acinetobacter equi sp. nov. isolated from horse faeces.</title>
        <authorList>
            <person name="Poppel M.T."/>
            <person name="Skiebe E."/>
            <person name="Laue M."/>
            <person name="Bergmann H."/>
            <person name="Ebersberger I."/>
            <person name="Garn T."/>
            <person name="Fruth A."/>
            <person name="Baumgardt S."/>
            <person name="Busse H.J."/>
            <person name="Wilharm G."/>
        </authorList>
    </citation>
    <scope>NUCLEOTIDE SEQUENCE [LARGE SCALE GENOMIC DNA]</scope>
    <source>
        <strain evidence="2 3">114</strain>
    </source>
</reference>
<dbReference type="PROSITE" id="PS00409">
    <property type="entry name" value="PROKAR_NTER_METHYL"/>
    <property type="match status" value="1"/>
</dbReference>
<dbReference type="NCBIfam" id="TIGR02532">
    <property type="entry name" value="IV_pilin_GFxxxE"/>
    <property type="match status" value="1"/>
</dbReference>
<dbReference type="Proteomes" id="UP000064939">
    <property type="component" value="Chromosome"/>
</dbReference>
<evidence type="ECO:0000313" key="3">
    <source>
        <dbReference type="Proteomes" id="UP000064939"/>
    </source>
</evidence>
<evidence type="ECO:0008006" key="4">
    <source>
        <dbReference type="Google" id="ProtNLM"/>
    </source>
</evidence>
<dbReference type="InterPro" id="IPR032092">
    <property type="entry name" value="PilW"/>
</dbReference>
<evidence type="ECO:0000313" key="2">
    <source>
        <dbReference type="EMBL" id="ALH95012.1"/>
    </source>
</evidence>
<keyword evidence="1" id="KW-0472">Membrane</keyword>
<feature type="transmembrane region" description="Helical" evidence="1">
    <location>
        <begin position="12"/>
        <end position="34"/>
    </location>
</feature>
<dbReference type="AlphaFoldDB" id="A0A0N9VV47"/>
<keyword evidence="3" id="KW-1185">Reference proteome</keyword>
<gene>
    <name evidence="2" type="ORF">AOY20_05360</name>
</gene>
<keyword evidence="1" id="KW-1133">Transmembrane helix</keyword>
<dbReference type="OrthoDB" id="6712892at2"/>
<dbReference type="KEGG" id="aei:AOY20_05360"/>
<dbReference type="Pfam" id="PF16074">
    <property type="entry name" value="PilW"/>
    <property type="match status" value="1"/>
</dbReference>
<keyword evidence="1" id="KW-0812">Transmembrane</keyword>
<sequence>MRKQQGYTLIELMIALALGLIIVAAVVLLLLVGVRSNAMQQGVADLQDDANFGLNYITQDIRLANLKTATAKINDQTVYGGIVLSLHNLPEKFHNLSSILLSRSDFGLSHVAQKSDQLVIQYRPMTTGGFDCEGRRIDDTNSTIIQRYFLRIDNVKESGEEQPLSLACDAGRYSDDSDVILDYGDNGEIIMKRVDHFHVLLSISTDQNLRRYISIQDYMALEGDKPRILGVLLGALTRSVQNVGKDKSIEQNNHFTVLDQNVVVQSNGLPKGYIRRVVSQEIALRNALGERE</sequence>
<proteinExistence type="predicted"/>
<protein>
    <recommendedName>
        <fullName evidence="4">Prepilin-type N-terminal cleavage/methylation domain-containing protein</fullName>
    </recommendedName>
</protein>
<dbReference type="GO" id="GO:0043683">
    <property type="term" value="P:type IV pilus assembly"/>
    <property type="evidence" value="ECO:0007669"/>
    <property type="project" value="InterPro"/>
</dbReference>
<dbReference type="EMBL" id="CP012808">
    <property type="protein sequence ID" value="ALH95012.1"/>
    <property type="molecule type" value="Genomic_DNA"/>
</dbReference>
<dbReference type="STRING" id="1324350.AOY20_05360"/>
<organism evidence="2 3">
    <name type="scientific">Acinetobacter equi</name>
    <dbReference type="NCBI Taxonomy" id="1324350"/>
    <lineage>
        <taxon>Bacteria</taxon>
        <taxon>Pseudomonadati</taxon>
        <taxon>Pseudomonadota</taxon>
        <taxon>Gammaproteobacteria</taxon>
        <taxon>Moraxellales</taxon>
        <taxon>Moraxellaceae</taxon>
        <taxon>Acinetobacter</taxon>
    </lineage>
</organism>
<dbReference type="Pfam" id="PF07963">
    <property type="entry name" value="N_methyl"/>
    <property type="match status" value="1"/>
</dbReference>
<dbReference type="RefSeq" id="WP_054580911.1">
    <property type="nucleotide sequence ID" value="NZ_CP012808.1"/>
</dbReference>
<evidence type="ECO:0000256" key="1">
    <source>
        <dbReference type="SAM" id="Phobius"/>
    </source>
</evidence>